<keyword evidence="16" id="KW-0614">Plasmid</keyword>
<dbReference type="UniPathway" id="UPA00916">
    <property type="reaction ID" value="UER00889"/>
</dbReference>
<evidence type="ECO:0000256" key="9">
    <source>
        <dbReference type="ARBA" id="ARBA00022842"/>
    </source>
</evidence>
<dbReference type="Pfam" id="PF00294">
    <property type="entry name" value="PfkB"/>
    <property type="match status" value="1"/>
</dbReference>
<feature type="domain" description="HTH deoR-type" evidence="15">
    <location>
        <begin position="3"/>
        <end position="58"/>
    </location>
</feature>
<feature type="binding site" evidence="14">
    <location>
        <position position="384"/>
    </location>
    <ligand>
        <name>K(+)</name>
        <dbReference type="ChEBI" id="CHEBI:29103"/>
    </ligand>
</feature>
<reference evidence="16" key="1">
    <citation type="submission" date="2018-12" db="EMBL/GenBank/DDBJ databases">
        <title>Complete genome sequences of twenty non-typhoidal Salmonella isolates from Rwanda.</title>
        <authorList>
            <person name="Byukusenge M."/>
            <person name="Li L."/>
            <person name="Subhashinie K."/>
            <person name="Nzayirambaho M."/>
            <person name="Kuchipudi S.V."/>
            <person name="Jayarao B.M."/>
        </authorList>
    </citation>
    <scope>NUCLEOTIDE SEQUENCE</scope>
    <source>
        <strain evidence="16">RSE21</strain>
        <strain evidence="17">RSE40</strain>
        <plasmid evidence="16">pRSE21</plasmid>
        <plasmid evidence="17">pRSE40</plasmid>
    </source>
</reference>
<dbReference type="SUPFAM" id="SSF53613">
    <property type="entry name" value="Ribokinase-like"/>
    <property type="match status" value="1"/>
</dbReference>
<name>A0A3Q9MQK5_SALET</name>
<gene>
    <name evidence="14" type="primary">rbsK</name>
    <name evidence="17" type="ORF">EL007_24400</name>
    <name evidence="16" type="ORF">ELZ88_24545</name>
</gene>
<dbReference type="PANTHER" id="PTHR10584">
    <property type="entry name" value="SUGAR KINASE"/>
    <property type="match status" value="1"/>
</dbReference>
<keyword evidence="6 14" id="KW-0547">Nucleotide-binding</keyword>
<feature type="binding site" evidence="14">
    <location>
        <position position="386"/>
    </location>
    <ligand>
        <name>K(+)</name>
        <dbReference type="ChEBI" id="CHEBI:29103"/>
    </ligand>
</feature>
<feature type="binding site" evidence="14">
    <location>
        <position position="239"/>
    </location>
    <ligand>
        <name>substrate</name>
    </ligand>
</feature>
<evidence type="ECO:0000256" key="13">
    <source>
        <dbReference type="ARBA" id="ARBA00023277"/>
    </source>
</evidence>
<feature type="binding site" evidence="14">
    <location>
        <position position="345"/>
    </location>
    <ligand>
        <name>K(+)</name>
        <dbReference type="ChEBI" id="CHEBI:29103"/>
    </ligand>
</feature>
<proteinExistence type="inferred from homology"/>
<comment type="activity regulation">
    <text evidence="14">Activated by a monovalent cation that binds near, but not in, the active site. The most likely occupant of the site in vivo is potassium. Ion binding induces a conformational change that may alter substrate affinity.</text>
</comment>
<evidence type="ECO:0000256" key="5">
    <source>
        <dbReference type="ARBA" id="ARBA00022723"/>
    </source>
</evidence>
<dbReference type="InterPro" id="IPR036390">
    <property type="entry name" value="WH_DNA-bd_sf"/>
</dbReference>
<geneLocation type="plasmid" evidence="16">
    <name>pRSE21</name>
</geneLocation>
<comment type="cofactor">
    <cofactor evidence="14">
        <name>Mg(2+)</name>
        <dbReference type="ChEBI" id="CHEBI:18420"/>
    </cofactor>
    <text evidence="14">Requires a divalent cation, most likely magnesium in vivo, as an electrophilic catalyst to aid phosphoryl group transfer. It is the chelate of the metal and the nucleotide that is the actual substrate.</text>
</comment>
<comment type="subcellular location">
    <subcellularLocation>
        <location evidence="14">Cytoplasm</location>
    </subcellularLocation>
</comment>
<keyword evidence="4 14" id="KW-0808">Transferase</keyword>
<feature type="active site" description="Proton acceptor" evidence="14">
    <location>
        <position position="351"/>
    </location>
</feature>
<comment type="similarity">
    <text evidence="14">Belongs to the carbohydrate kinase PfkB family. Ribokinase subfamily.</text>
</comment>
<dbReference type="EMBL" id="CP034699">
    <property type="protein sequence ID" value="AZT44402.1"/>
    <property type="molecule type" value="Genomic_DNA"/>
</dbReference>
<keyword evidence="12" id="KW-0804">Transcription</keyword>
<dbReference type="PROSITE" id="PS00584">
    <property type="entry name" value="PFKB_KINASES_2"/>
    <property type="match status" value="1"/>
</dbReference>
<keyword evidence="10 14" id="KW-0630">Potassium</keyword>
<feature type="binding site" evidence="14">
    <location>
        <position position="381"/>
    </location>
    <ligand>
        <name>K(+)</name>
        <dbReference type="ChEBI" id="CHEBI:29103"/>
    </ligand>
</feature>
<keyword evidence="8 14" id="KW-0067">ATP-binding</keyword>
<dbReference type="InterPro" id="IPR036388">
    <property type="entry name" value="WH-like_DNA-bd_sf"/>
</dbReference>
<keyword evidence="9 14" id="KW-0460">Magnesium</keyword>
<evidence type="ECO:0000256" key="8">
    <source>
        <dbReference type="ARBA" id="ARBA00022840"/>
    </source>
</evidence>
<protein>
    <recommendedName>
        <fullName evidence="3 14">Ribokinase</fullName>
        <shortName evidence="14">RK</shortName>
        <ecNumber evidence="2 14">2.7.1.15</ecNumber>
    </recommendedName>
</protein>
<dbReference type="InterPro" id="IPR002139">
    <property type="entry name" value="Ribo/fructo_kinase"/>
</dbReference>
<geneLocation type="plasmid" evidence="17">
    <name>pRSE40</name>
</geneLocation>
<dbReference type="GO" id="GO:0004747">
    <property type="term" value="F:ribokinase activity"/>
    <property type="evidence" value="ECO:0007669"/>
    <property type="project" value="UniProtKB-UniRule"/>
</dbReference>
<evidence type="ECO:0000256" key="4">
    <source>
        <dbReference type="ARBA" id="ARBA00022679"/>
    </source>
</evidence>
<evidence type="ECO:0000256" key="14">
    <source>
        <dbReference type="HAMAP-Rule" id="MF_01987"/>
    </source>
</evidence>
<dbReference type="SMART" id="SM00420">
    <property type="entry name" value="HTH_DEOR"/>
    <property type="match status" value="1"/>
</dbReference>
<dbReference type="GO" id="GO:0019303">
    <property type="term" value="P:D-ribose catabolic process"/>
    <property type="evidence" value="ECO:0007669"/>
    <property type="project" value="UniProtKB-UniRule"/>
</dbReference>
<organism evidence="16">
    <name type="scientific">Salmonella enterica subsp. enterica serovar Karamoja</name>
    <dbReference type="NCBI Taxonomy" id="2500153"/>
    <lineage>
        <taxon>Bacteria</taxon>
        <taxon>Pseudomonadati</taxon>
        <taxon>Pseudomonadota</taxon>
        <taxon>Gammaproteobacteria</taxon>
        <taxon>Enterobacterales</taxon>
        <taxon>Enterobacteriaceae</taxon>
        <taxon>Salmonella</taxon>
    </lineage>
</organism>
<keyword evidence="13 14" id="KW-0119">Carbohydrate metabolism</keyword>
<dbReference type="InterPro" id="IPR011611">
    <property type="entry name" value="PfkB_dom"/>
</dbReference>
<accession>A0A3Q9MQK5</accession>
<dbReference type="InterPro" id="IPR002173">
    <property type="entry name" value="Carboh/pur_kinase_PfkB_CS"/>
</dbReference>
<dbReference type="Gene3D" id="1.10.10.10">
    <property type="entry name" value="Winged helix-like DNA-binding domain superfamily/Winged helix DNA-binding domain"/>
    <property type="match status" value="1"/>
</dbReference>
<dbReference type="PRINTS" id="PR00990">
    <property type="entry name" value="RIBOKINASE"/>
</dbReference>
<evidence type="ECO:0000313" key="16">
    <source>
        <dbReference type="EMBL" id="AZT39697.1"/>
    </source>
</evidence>
<dbReference type="CDD" id="cd01174">
    <property type="entry name" value="ribokinase"/>
    <property type="match status" value="1"/>
</dbReference>
<dbReference type="PANTHER" id="PTHR10584:SF166">
    <property type="entry name" value="RIBOKINASE"/>
    <property type="match status" value="1"/>
</dbReference>
<keyword evidence="14" id="KW-0963">Cytoplasm</keyword>
<keyword evidence="11" id="KW-0805">Transcription regulation</keyword>
<dbReference type="GO" id="GO:0005524">
    <property type="term" value="F:ATP binding"/>
    <property type="evidence" value="ECO:0007669"/>
    <property type="project" value="UniProtKB-UniRule"/>
</dbReference>
<dbReference type="RefSeq" id="WP_168445724.1">
    <property type="nucleotide sequence ID" value="NZ_CP034699.1"/>
</dbReference>
<sequence>MFLEERRKFILHYLDVNERATVNYLSSQLNISKETIRSDLNTLSEMGLIRRCHGGAMIIRRSLQAELISETGGGFEVLLQPVKPQKLQSDDQMKGKNMKGRVCVFGSFNVDIVARVERFPRSGESLLATGSSLGPGGKGANQATTAGRAGAQVHFVAKVGKDQFSQLAADHLDRSDIHSYTLYQSENEPTGNAIIYVSQENGENMIAIYSGANTTITQQEIQAMVPVLNVSEILLVQLENNFDATRQLIETAHELNKFVILNPAPYLPEIISCLPFIDVITPNETEASLLSGVDITDMESAREAALRIAGMGVPKVLITMGARGALLLENRQFSHIRAFPAVPVDTTGAGDAFNGALAASLAAGNSLVQAATWASAFASLAVELEGASNMPDAEQATARLRTL</sequence>
<comment type="catalytic activity">
    <reaction evidence="14">
        <text>D-ribose + ATP = D-ribose 5-phosphate + ADP + H(+)</text>
        <dbReference type="Rhea" id="RHEA:13697"/>
        <dbReference type="ChEBI" id="CHEBI:15378"/>
        <dbReference type="ChEBI" id="CHEBI:30616"/>
        <dbReference type="ChEBI" id="CHEBI:47013"/>
        <dbReference type="ChEBI" id="CHEBI:78346"/>
        <dbReference type="ChEBI" id="CHEBI:456216"/>
        <dbReference type="EC" id="2.7.1.15"/>
    </reaction>
</comment>
<dbReference type="PROSITE" id="PS51000">
    <property type="entry name" value="HTH_DEOR_2"/>
    <property type="match status" value="1"/>
</dbReference>
<dbReference type="Pfam" id="PF08220">
    <property type="entry name" value="HTH_DeoR"/>
    <property type="match status" value="1"/>
</dbReference>
<dbReference type="EC" id="2.7.1.15" evidence="2 14"/>
<feature type="binding site" evidence="14">
    <location>
        <position position="283"/>
    </location>
    <ligand>
        <name>ATP</name>
        <dbReference type="ChEBI" id="CHEBI:30616"/>
    </ligand>
</feature>
<dbReference type="AlphaFoldDB" id="A0A3Q9MQK5"/>
<feature type="binding site" evidence="14">
    <location>
        <begin position="350"/>
        <end position="351"/>
    </location>
    <ligand>
        <name>ATP</name>
        <dbReference type="ChEBI" id="CHEBI:30616"/>
    </ligand>
</feature>
<comment type="subunit">
    <text evidence="14">Homodimer.</text>
</comment>
<keyword evidence="5 14" id="KW-0479">Metal-binding</keyword>
<evidence type="ECO:0000256" key="12">
    <source>
        <dbReference type="ARBA" id="ARBA00023163"/>
    </source>
</evidence>
<dbReference type="InterPro" id="IPR029056">
    <property type="entry name" value="Ribokinase-like"/>
</dbReference>
<dbReference type="PRINTS" id="PR00037">
    <property type="entry name" value="HTHLACR"/>
</dbReference>
<evidence type="ECO:0000256" key="7">
    <source>
        <dbReference type="ARBA" id="ARBA00022777"/>
    </source>
</evidence>
<evidence type="ECO:0000256" key="11">
    <source>
        <dbReference type="ARBA" id="ARBA00023015"/>
    </source>
</evidence>
<feature type="binding site" evidence="14">
    <location>
        <begin position="137"/>
        <end position="141"/>
    </location>
    <ligand>
        <name>substrate</name>
    </ligand>
</feature>
<dbReference type="SUPFAM" id="SSF46785">
    <property type="entry name" value="Winged helix' DNA-binding domain"/>
    <property type="match status" value="1"/>
</dbReference>
<feature type="binding site" evidence="14">
    <location>
        <position position="347"/>
    </location>
    <ligand>
        <name>K(+)</name>
        <dbReference type="ChEBI" id="CHEBI:29103"/>
    </ligand>
</feature>
<evidence type="ECO:0000256" key="10">
    <source>
        <dbReference type="ARBA" id="ARBA00022958"/>
    </source>
</evidence>
<evidence type="ECO:0000313" key="17">
    <source>
        <dbReference type="EMBL" id="AZT44402.1"/>
    </source>
</evidence>
<dbReference type="HAMAP" id="MF_01987">
    <property type="entry name" value="Ribokinase"/>
    <property type="match status" value="1"/>
</dbReference>
<evidence type="ECO:0000256" key="2">
    <source>
        <dbReference type="ARBA" id="ARBA00012035"/>
    </source>
</evidence>
<dbReference type="InterPro" id="IPR011877">
    <property type="entry name" value="Ribokinase"/>
</dbReference>
<keyword evidence="7 14" id="KW-0418">Kinase</keyword>
<evidence type="ECO:0000256" key="6">
    <source>
        <dbReference type="ARBA" id="ARBA00022741"/>
    </source>
</evidence>
<evidence type="ECO:0000256" key="1">
    <source>
        <dbReference type="ARBA" id="ARBA00005380"/>
    </source>
</evidence>
<dbReference type="Gene3D" id="3.40.1190.20">
    <property type="match status" value="1"/>
</dbReference>
<dbReference type="GO" id="GO:0046872">
    <property type="term" value="F:metal ion binding"/>
    <property type="evidence" value="ECO:0007669"/>
    <property type="project" value="UniProtKB-KW"/>
</dbReference>
<dbReference type="EMBL" id="CP034710">
    <property type="protein sequence ID" value="AZT39697.1"/>
    <property type="molecule type" value="Genomic_DNA"/>
</dbReference>
<feature type="binding site" evidence="14">
    <location>
        <position position="351"/>
    </location>
    <ligand>
        <name>substrate</name>
    </ligand>
</feature>
<comment type="caution">
    <text evidence="14">Lacks conserved residue(s) required for the propagation of feature annotation.</text>
</comment>
<feature type="binding site" evidence="14">
    <location>
        <begin position="109"/>
        <end position="111"/>
    </location>
    <ligand>
        <name>substrate</name>
    </ligand>
</feature>
<feature type="binding site" evidence="14">
    <location>
        <begin position="319"/>
        <end position="324"/>
    </location>
    <ligand>
        <name>ATP</name>
        <dbReference type="ChEBI" id="CHEBI:30616"/>
    </ligand>
</feature>
<evidence type="ECO:0000259" key="15">
    <source>
        <dbReference type="PROSITE" id="PS51000"/>
    </source>
</evidence>
<comment type="function">
    <text evidence="14">Catalyzes the phosphorylation of ribose at O-5 in a reaction requiring ATP and magnesium. The resulting D-ribose-5-phosphate can then be used either for sythesis of nucleotides, histidine, and tryptophan, or as a component of the pentose phosphate pathway.</text>
</comment>
<comment type="similarity">
    <text evidence="1">Belongs to the carbohydrate kinase pfkB family.</text>
</comment>
<dbReference type="FunFam" id="3.40.1190.20:FF:000019">
    <property type="entry name" value="Ribokinase"/>
    <property type="match status" value="1"/>
</dbReference>
<comment type="pathway">
    <text evidence="14">Carbohydrate metabolism; D-ribose degradation; D-ribose 5-phosphate from beta-D-ribopyranose: step 2/2.</text>
</comment>
<dbReference type="InterPro" id="IPR001034">
    <property type="entry name" value="DeoR_HTH"/>
</dbReference>
<evidence type="ECO:0000256" key="3">
    <source>
        <dbReference type="ARBA" id="ARBA00016943"/>
    </source>
</evidence>
<dbReference type="GO" id="GO:0005829">
    <property type="term" value="C:cytosol"/>
    <property type="evidence" value="ECO:0007669"/>
    <property type="project" value="TreeGrafter"/>
</dbReference>
<dbReference type="GO" id="GO:0003700">
    <property type="term" value="F:DNA-binding transcription factor activity"/>
    <property type="evidence" value="ECO:0007669"/>
    <property type="project" value="InterPro"/>
</dbReference>